<reference evidence="1 2" key="1">
    <citation type="submission" date="2024-05" db="EMBL/GenBank/DDBJ databases">
        <title>Genome sequencing and assembly of Indian major carp, Cirrhinus mrigala (Hamilton, 1822).</title>
        <authorList>
            <person name="Mohindra V."/>
            <person name="Chowdhury L.M."/>
            <person name="Lal K."/>
            <person name="Jena J.K."/>
        </authorList>
    </citation>
    <scope>NUCLEOTIDE SEQUENCE [LARGE SCALE GENOMIC DNA]</scope>
    <source>
        <strain evidence="1">CM1030</strain>
        <tissue evidence="1">Blood</tissue>
    </source>
</reference>
<dbReference type="Proteomes" id="UP001529510">
    <property type="component" value="Unassembled WGS sequence"/>
</dbReference>
<protein>
    <submittedName>
        <fullName evidence="1">Uncharacterized protein</fullName>
    </submittedName>
</protein>
<organism evidence="1 2">
    <name type="scientific">Cirrhinus mrigala</name>
    <name type="common">Mrigala</name>
    <dbReference type="NCBI Taxonomy" id="683832"/>
    <lineage>
        <taxon>Eukaryota</taxon>
        <taxon>Metazoa</taxon>
        <taxon>Chordata</taxon>
        <taxon>Craniata</taxon>
        <taxon>Vertebrata</taxon>
        <taxon>Euteleostomi</taxon>
        <taxon>Actinopterygii</taxon>
        <taxon>Neopterygii</taxon>
        <taxon>Teleostei</taxon>
        <taxon>Ostariophysi</taxon>
        <taxon>Cypriniformes</taxon>
        <taxon>Cyprinidae</taxon>
        <taxon>Labeoninae</taxon>
        <taxon>Labeonini</taxon>
        <taxon>Cirrhinus</taxon>
    </lineage>
</organism>
<evidence type="ECO:0000313" key="2">
    <source>
        <dbReference type="Proteomes" id="UP001529510"/>
    </source>
</evidence>
<dbReference type="AlphaFoldDB" id="A0ABD0MT58"/>
<sequence>NPEAPAWLCAQGSHYFLQGSGGEPASAAPGGAKPSPIFALSCPSSKMVRRPDTSLQDLRPALICYGAQQKGNAISKQRMAHWIVDDITLAYQAWSVPRLFRLLTLQEVLHPQGRWLV</sequence>
<proteinExistence type="predicted"/>
<gene>
    <name evidence="1" type="ORF">M9458_052478</name>
</gene>
<name>A0ABD0MT58_CIRMR</name>
<dbReference type="EMBL" id="JAMKFB020000189">
    <property type="protein sequence ID" value="KAL0152755.1"/>
    <property type="molecule type" value="Genomic_DNA"/>
</dbReference>
<keyword evidence="2" id="KW-1185">Reference proteome</keyword>
<feature type="non-terminal residue" evidence="1">
    <location>
        <position position="117"/>
    </location>
</feature>
<feature type="non-terminal residue" evidence="1">
    <location>
        <position position="1"/>
    </location>
</feature>
<comment type="caution">
    <text evidence="1">The sequence shown here is derived from an EMBL/GenBank/DDBJ whole genome shotgun (WGS) entry which is preliminary data.</text>
</comment>
<accession>A0ABD0MT58</accession>
<evidence type="ECO:0000313" key="1">
    <source>
        <dbReference type="EMBL" id="KAL0152755.1"/>
    </source>
</evidence>